<name>A0A366FBU6_9HYPH</name>
<dbReference type="Gene3D" id="3.30.1460.40">
    <property type="entry name" value="[NiFe]-hydrogenase assembly chaperone, HybE"/>
    <property type="match status" value="1"/>
</dbReference>
<evidence type="ECO:0000313" key="2">
    <source>
        <dbReference type="Proteomes" id="UP000253529"/>
    </source>
</evidence>
<dbReference type="EMBL" id="QNRK01000017">
    <property type="protein sequence ID" value="RBP11229.1"/>
    <property type="molecule type" value="Genomic_DNA"/>
</dbReference>
<proteinExistence type="predicted"/>
<sequence>MTAADPAADLGRAIAACYRAVAEGAMAGMPVCNPALGVADVGFRPHAGQAIGIVVTPWFMNVVAARLPDAPRPPSAAPGAIVRAALPGGEIDMIVGDLDGFGRIDACSLFSPMQNFADMDAALEAARAAMAELFARAADRRAGAARDRRAFLSGRRAARAP</sequence>
<dbReference type="InterPro" id="IPR023994">
    <property type="entry name" value="NiFe-hyd_HybE"/>
</dbReference>
<evidence type="ECO:0000313" key="1">
    <source>
        <dbReference type="EMBL" id="RBP11229.1"/>
    </source>
</evidence>
<comment type="caution">
    <text evidence="1">The sequence shown here is derived from an EMBL/GenBank/DDBJ whole genome shotgun (WGS) entry which is preliminary data.</text>
</comment>
<organism evidence="1 2">
    <name type="scientific">Roseiarcus fermentans</name>
    <dbReference type="NCBI Taxonomy" id="1473586"/>
    <lineage>
        <taxon>Bacteria</taxon>
        <taxon>Pseudomonadati</taxon>
        <taxon>Pseudomonadota</taxon>
        <taxon>Alphaproteobacteria</taxon>
        <taxon>Hyphomicrobiales</taxon>
        <taxon>Roseiarcaceae</taxon>
        <taxon>Roseiarcus</taxon>
    </lineage>
</organism>
<dbReference type="RefSeq" id="WP_245427835.1">
    <property type="nucleotide sequence ID" value="NZ_QNRK01000017.1"/>
</dbReference>
<dbReference type="InterPro" id="IPR038530">
    <property type="entry name" value="NiFe-hyd_HybE_sf"/>
</dbReference>
<protein>
    <submittedName>
        <fullName evidence="1">[NiFe] hydrogenase assembly HybE family chaperone</fullName>
    </submittedName>
</protein>
<dbReference type="Proteomes" id="UP000253529">
    <property type="component" value="Unassembled WGS sequence"/>
</dbReference>
<gene>
    <name evidence="1" type="ORF">DFR50_117115</name>
</gene>
<keyword evidence="2" id="KW-1185">Reference proteome</keyword>
<dbReference type="AlphaFoldDB" id="A0A366FBU6"/>
<dbReference type="Pfam" id="PF11939">
    <property type="entry name" value="NiFe-hyd_HybE"/>
    <property type="match status" value="1"/>
</dbReference>
<reference evidence="1 2" key="1">
    <citation type="submission" date="2018-06" db="EMBL/GenBank/DDBJ databases">
        <title>Genomic Encyclopedia of Type Strains, Phase IV (KMG-IV): sequencing the most valuable type-strain genomes for metagenomic binning, comparative biology and taxonomic classification.</title>
        <authorList>
            <person name="Goeker M."/>
        </authorList>
    </citation>
    <scope>NUCLEOTIDE SEQUENCE [LARGE SCALE GENOMIC DNA]</scope>
    <source>
        <strain evidence="1 2">DSM 24875</strain>
    </source>
</reference>
<accession>A0A366FBU6</accession>
<dbReference type="NCBIfam" id="TIGR03993">
    <property type="entry name" value="hydrog_HybE"/>
    <property type="match status" value="1"/>
</dbReference>